<dbReference type="EMBL" id="WJNG01000015">
    <property type="protein sequence ID" value="MRH44227.1"/>
    <property type="molecule type" value="Genomic_DNA"/>
</dbReference>
<comment type="cofactor">
    <cofactor evidence="1">
        <name>Mg(2+)</name>
        <dbReference type="ChEBI" id="CHEBI:18420"/>
    </cofactor>
</comment>
<evidence type="ECO:0000256" key="3">
    <source>
        <dbReference type="RuleBase" id="RU003476"/>
    </source>
</evidence>
<dbReference type="PRINTS" id="PR00502">
    <property type="entry name" value="NUDIXFAMILY"/>
</dbReference>
<feature type="domain" description="Nudix hydrolase" evidence="4">
    <location>
        <begin position="16"/>
        <end position="147"/>
    </location>
</feature>
<evidence type="ECO:0000313" key="6">
    <source>
        <dbReference type="Proteomes" id="UP000799092"/>
    </source>
</evidence>
<dbReference type="Proteomes" id="UP000799092">
    <property type="component" value="Unassembled WGS sequence"/>
</dbReference>
<dbReference type="SUPFAM" id="SSF55811">
    <property type="entry name" value="Nudix"/>
    <property type="match status" value="1"/>
</dbReference>
<name>A0A6A8DMH1_9BACI</name>
<dbReference type="AlphaFoldDB" id="A0A6A8DMH1"/>
<dbReference type="Pfam" id="PF00293">
    <property type="entry name" value="NUDIX"/>
    <property type="match status" value="1"/>
</dbReference>
<gene>
    <name evidence="5" type="ORF">GH741_16410</name>
</gene>
<evidence type="ECO:0000256" key="2">
    <source>
        <dbReference type="ARBA" id="ARBA00022801"/>
    </source>
</evidence>
<sequence length="155" mass="17574">MDYISYLRSMVGHEKVIMNVAGALVFNEQGHVLLHLRTDNNKWGLPGGYMELGESITDTARREVFEETGLRLGKLKLFSVYSGPGNEKTLQSGDQVSLVQLWFTCTDFRGQLVIQNEESLDASFFPLDALPENLFESHYRVFKDLLSGEETPIIR</sequence>
<reference evidence="5" key="1">
    <citation type="submission" date="2019-11" db="EMBL/GenBank/DDBJ databases">
        <authorList>
            <person name="Li J."/>
        </authorList>
    </citation>
    <scope>NUCLEOTIDE SEQUENCE</scope>
    <source>
        <strain evidence="5">B6B</strain>
    </source>
</reference>
<evidence type="ECO:0000313" key="5">
    <source>
        <dbReference type="EMBL" id="MRH44227.1"/>
    </source>
</evidence>
<protein>
    <submittedName>
        <fullName evidence="5">NUDIX domain-containing protein</fullName>
    </submittedName>
</protein>
<dbReference type="InterPro" id="IPR000086">
    <property type="entry name" value="NUDIX_hydrolase_dom"/>
</dbReference>
<dbReference type="CDD" id="cd04677">
    <property type="entry name" value="NUDIX_Hydrolase"/>
    <property type="match status" value="1"/>
</dbReference>
<evidence type="ECO:0000256" key="1">
    <source>
        <dbReference type="ARBA" id="ARBA00001946"/>
    </source>
</evidence>
<dbReference type="PANTHER" id="PTHR43046:SF2">
    <property type="entry name" value="8-OXO-DGTP DIPHOSPHATASE-RELATED"/>
    <property type="match status" value="1"/>
</dbReference>
<comment type="caution">
    <text evidence="5">The sequence shown here is derived from an EMBL/GenBank/DDBJ whole genome shotgun (WGS) entry which is preliminary data.</text>
</comment>
<organism evidence="5 6">
    <name type="scientific">Aquibacillus halophilus</name>
    <dbReference type="NCBI Taxonomy" id="930132"/>
    <lineage>
        <taxon>Bacteria</taxon>
        <taxon>Bacillati</taxon>
        <taxon>Bacillota</taxon>
        <taxon>Bacilli</taxon>
        <taxon>Bacillales</taxon>
        <taxon>Bacillaceae</taxon>
        <taxon>Aquibacillus</taxon>
    </lineage>
</organism>
<comment type="similarity">
    <text evidence="3">Belongs to the Nudix hydrolase family.</text>
</comment>
<dbReference type="PROSITE" id="PS00893">
    <property type="entry name" value="NUDIX_BOX"/>
    <property type="match status" value="1"/>
</dbReference>
<dbReference type="Gene3D" id="3.90.79.10">
    <property type="entry name" value="Nucleoside Triphosphate Pyrophosphohydrolase"/>
    <property type="match status" value="1"/>
</dbReference>
<dbReference type="InterPro" id="IPR020476">
    <property type="entry name" value="Nudix_hydrolase"/>
</dbReference>
<dbReference type="GO" id="GO:0016787">
    <property type="term" value="F:hydrolase activity"/>
    <property type="evidence" value="ECO:0007669"/>
    <property type="project" value="UniProtKB-KW"/>
</dbReference>
<accession>A0A6A8DMH1</accession>
<keyword evidence="2 3" id="KW-0378">Hydrolase</keyword>
<dbReference type="InterPro" id="IPR015797">
    <property type="entry name" value="NUDIX_hydrolase-like_dom_sf"/>
</dbReference>
<dbReference type="PANTHER" id="PTHR43046">
    <property type="entry name" value="GDP-MANNOSE MANNOSYL HYDROLASE"/>
    <property type="match status" value="1"/>
</dbReference>
<keyword evidence="6" id="KW-1185">Reference proteome</keyword>
<dbReference type="InterPro" id="IPR020084">
    <property type="entry name" value="NUDIX_hydrolase_CS"/>
</dbReference>
<proteinExistence type="inferred from homology"/>
<evidence type="ECO:0000259" key="4">
    <source>
        <dbReference type="PROSITE" id="PS51462"/>
    </source>
</evidence>
<dbReference type="PROSITE" id="PS51462">
    <property type="entry name" value="NUDIX"/>
    <property type="match status" value="1"/>
</dbReference>
<dbReference type="RefSeq" id="WP_338079522.1">
    <property type="nucleotide sequence ID" value="NZ_WJNG01000015.1"/>
</dbReference>